<feature type="compositionally biased region" description="Low complexity" evidence="5">
    <location>
        <begin position="229"/>
        <end position="244"/>
    </location>
</feature>
<dbReference type="SUPFAM" id="SSF55545">
    <property type="entry name" value="beta-N-acetylhexosaminidase-like domain"/>
    <property type="match status" value="1"/>
</dbReference>
<evidence type="ECO:0000313" key="8">
    <source>
        <dbReference type="Proteomes" id="UP000199012"/>
    </source>
</evidence>
<comment type="catalytic activity">
    <reaction evidence="1">
        <text>Hydrolysis of terminal non-reducing N-acetyl-D-hexosamine residues in N-acetyl-beta-D-hexosaminides.</text>
        <dbReference type="EC" id="3.2.1.52"/>
    </reaction>
</comment>
<keyword evidence="8" id="KW-1185">Reference proteome</keyword>
<evidence type="ECO:0000256" key="5">
    <source>
        <dbReference type="SAM" id="MobiDB-lite"/>
    </source>
</evidence>
<protein>
    <recommendedName>
        <fullName evidence="2">beta-N-acetylhexosaminidase</fullName>
        <ecNumber evidence="2">3.2.1.52</ecNumber>
    </recommendedName>
</protein>
<proteinExistence type="predicted"/>
<dbReference type="Proteomes" id="UP000199012">
    <property type="component" value="Unassembled WGS sequence"/>
</dbReference>
<dbReference type="GO" id="GO:0030203">
    <property type="term" value="P:glycosaminoglycan metabolic process"/>
    <property type="evidence" value="ECO:0007669"/>
    <property type="project" value="TreeGrafter"/>
</dbReference>
<dbReference type="STRING" id="988821.SAMN05421867_104134"/>
<evidence type="ECO:0000256" key="2">
    <source>
        <dbReference type="ARBA" id="ARBA00012663"/>
    </source>
</evidence>
<organism evidence="7 8">
    <name type="scientific">Cellulomonas marina</name>
    <dbReference type="NCBI Taxonomy" id="988821"/>
    <lineage>
        <taxon>Bacteria</taxon>
        <taxon>Bacillati</taxon>
        <taxon>Actinomycetota</taxon>
        <taxon>Actinomycetes</taxon>
        <taxon>Micrococcales</taxon>
        <taxon>Cellulomonadaceae</taxon>
        <taxon>Cellulomonas</taxon>
    </lineage>
</organism>
<dbReference type="GO" id="GO:0005975">
    <property type="term" value="P:carbohydrate metabolic process"/>
    <property type="evidence" value="ECO:0007669"/>
    <property type="project" value="InterPro"/>
</dbReference>
<dbReference type="PANTHER" id="PTHR22600:SF57">
    <property type="entry name" value="BETA-N-ACETYLHEXOSAMINIDASE"/>
    <property type="match status" value="1"/>
</dbReference>
<dbReference type="GO" id="GO:0016020">
    <property type="term" value="C:membrane"/>
    <property type="evidence" value="ECO:0007669"/>
    <property type="project" value="TreeGrafter"/>
</dbReference>
<sequence length="440" mass="43535">MTGTAAGAASAAGGGGAGAPGVLPVPAMVRPLAGAGFALSSATRVVVADDPGTVAVGTLWAGALVAAGGRDVGLDVAGHGPGSRVPAAGAVVLELVDDLPADGSYRLVTDARRVRVAAASRDGLVHALATVRQLLRRGPAGTAVVPAVEVEDRPVLGWRALALDVRAGVPDLATMQHLVELLALHKLDVLHLRLAVWPRGPAAGEWATLVALADARGISVLPEVDGPDDGAASGRPAAPAGTDAPGDDARHGGPAGPEALAAAGGWGHAGESGPGLAPRLHRLAAAGVEPVVRAVPGVVPGPLPPGALVEVPVGPGFSAAVDLAAVPADAAGVLLRVPLDRARWEDLLAFDPLAAAGAAADRVVGVVGALPGPAPRDLHGLTAALLPALPVLAALAWDPAVVRDPEGVRRRLAAQPPLWRRLGLPVAALVGRAEPGRPAR</sequence>
<dbReference type="OrthoDB" id="9763537at2"/>
<evidence type="ECO:0000313" key="7">
    <source>
        <dbReference type="EMBL" id="SFA96106.1"/>
    </source>
</evidence>
<dbReference type="RefSeq" id="WP_139224327.1">
    <property type="nucleotide sequence ID" value="NZ_BONM01000010.1"/>
</dbReference>
<dbReference type="GO" id="GO:0004563">
    <property type="term" value="F:beta-N-acetylhexosaminidase activity"/>
    <property type="evidence" value="ECO:0007669"/>
    <property type="project" value="UniProtKB-EC"/>
</dbReference>
<evidence type="ECO:0000256" key="4">
    <source>
        <dbReference type="ARBA" id="ARBA00023295"/>
    </source>
</evidence>
<gene>
    <name evidence="7" type="ORF">SAMN05421867_104134</name>
</gene>
<dbReference type="InterPro" id="IPR029018">
    <property type="entry name" value="Hex-like_dom2"/>
</dbReference>
<evidence type="ECO:0000256" key="1">
    <source>
        <dbReference type="ARBA" id="ARBA00001231"/>
    </source>
</evidence>
<keyword evidence="3 7" id="KW-0378">Hydrolase</keyword>
<evidence type="ECO:0000259" key="6">
    <source>
        <dbReference type="Pfam" id="PF02838"/>
    </source>
</evidence>
<dbReference type="InterPro" id="IPR015882">
    <property type="entry name" value="HEX_bac_N"/>
</dbReference>
<dbReference type="Gene3D" id="3.20.20.80">
    <property type="entry name" value="Glycosidases"/>
    <property type="match status" value="1"/>
</dbReference>
<dbReference type="EMBL" id="FOKA01000004">
    <property type="protein sequence ID" value="SFA96106.1"/>
    <property type="molecule type" value="Genomic_DNA"/>
</dbReference>
<dbReference type="Pfam" id="PF02838">
    <property type="entry name" value="Glyco_hydro_20b"/>
    <property type="match status" value="1"/>
</dbReference>
<reference evidence="7 8" key="1">
    <citation type="submission" date="2016-10" db="EMBL/GenBank/DDBJ databases">
        <authorList>
            <person name="de Groot N.N."/>
        </authorList>
    </citation>
    <scope>NUCLEOTIDE SEQUENCE [LARGE SCALE GENOMIC DNA]</scope>
    <source>
        <strain evidence="7 8">CGMCC 4.6945</strain>
    </source>
</reference>
<accession>A0A1I0X6T3</accession>
<dbReference type="EC" id="3.2.1.52" evidence="2"/>
<feature type="domain" description="Beta-hexosaminidase bacterial type N-terminal" evidence="6">
    <location>
        <begin position="20"/>
        <end position="152"/>
    </location>
</feature>
<dbReference type="PANTHER" id="PTHR22600">
    <property type="entry name" value="BETA-HEXOSAMINIDASE"/>
    <property type="match status" value="1"/>
</dbReference>
<dbReference type="SUPFAM" id="SSF51445">
    <property type="entry name" value="(Trans)glycosidases"/>
    <property type="match status" value="1"/>
</dbReference>
<feature type="region of interest" description="Disordered" evidence="5">
    <location>
        <begin position="223"/>
        <end position="268"/>
    </location>
</feature>
<dbReference type="Gene3D" id="3.30.379.10">
    <property type="entry name" value="Chitobiase/beta-hexosaminidase domain 2-like"/>
    <property type="match status" value="1"/>
</dbReference>
<name>A0A1I0X6T3_9CELL</name>
<dbReference type="InterPro" id="IPR025705">
    <property type="entry name" value="Beta_hexosaminidase_sua/sub"/>
</dbReference>
<dbReference type="PRINTS" id="PR00738">
    <property type="entry name" value="GLHYDRLASE20"/>
</dbReference>
<evidence type="ECO:0000256" key="3">
    <source>
        <dbReference type="ARBA" id="ARBA00022801"/>
    </source>
</evidence>
<keyword evidence="4" id="KW-0326">Glycosidase</keyword>
<dbReference type="AlphaFoldDB" id="A0A1I0X6T3"/>
<dbReference type="InterPro" id="IPR017853">
    <property type="entry name" value="GH"/>
</dbReference>